<dbReference type="EMBL" id="JAKIXB020000031">
    <property type="protein sequence ID" value="KAL1595624.1"/>
    <property type="molecule type" value="Genomic_DNA"/>
</dbReference>
<reference evidence="5 6" key="1">
    <citation type="submission" date="2024-02" db="EMBL/GenBank/DDBJ databases">
        <title>De novo assembly and annotation of 12 fungi associated with fruit tree decline syndrome in Ontario, Canada.</title>
        <authorList>
            <person name="Sulman M."/>
            <person name="Ellouze W."/>
            <person name="Ilyukhin E."/>
        </authorList>
    </citation>
    <scope>NUCLEOTIDE SEQUENCE [LARGE SCALE GENOMIC DNA]</scope>
    <source>
        <strain evidence="5 6">M97-236</strain>
    </source>
</reference>
<dbReference type="InterPro" id="IPR043972">
    <property type="entry name" value="FUZ/MON1/HPS1_longin_1"/>
</dbReference>
<proteinExistence type="inferred from homology"/>
<comment type="similarity">
    <text evidence="1">Belongs to the MON1/SAND family.</text>
</comment>
<evidence type="ECO:0000259" key="4">
    <source>
        <dbReference type="Pfam" id="PF19037"/>
    </source>
</evidence>
<feature type="compositionally biased region" description="Polar residues" evidence="2">
    <location>
        <begin position="106"/>
        <end position="121"/>
    </location>
</feature>
<keyword evidence="1" id="KW-0813">Transport</keyword>
<comment type="function">
    <text evidence="1">Required for multiple vacuole delivery pathways including the cytoplasm to vacuole transport (Cvt), autophagy, pexophagy and endocytosis.</text>
</comment>
<gene>
    <name evidence="5" type="primary">MON1</name>
    <name evidence="5" type="ORF">SLS59_008262</name>
</gene>
<keyword evidence="1" id="KW-0072">Autophagy</keyword>
<keyword evidence="1" id="KW-0653">Protein transport</keyword>
<name>A0ABR3QTY4_9PLEO</name>
<sequence>MPESGKAEPASQPSPTDAPNNPATPTIDDTPKKADGVEQQDFANPTLSIIGNASRSPSYSGATTPSREGTPPPLPPRPQLGVPAFSSRPASSHSVRRAPSRPQLVSKATTQLSVTNTQAYGSDSRDDSNSPASSKARHVLPNLSSNATSDADDSASVRSCAPTIAEAGGESILGEIVDATEKSRQEETLLRSLGHKFDDAEAQSMFPPDPEFESSFDREFEDMPEMAANGSNEESVMRQWRAKLKHFLILSSAGKPIYSRHGDDQLITNYIGVVQTIISFYQSTKDTLRGFTAGDVRFVVMSKGPLNLVAITRLPESDSQLRTQLEALYMQILSTLTLPSMERMFAARANYDLRRPLQGTETLLSALADGFTRGSPSTLLSALECLKLRKSHRNTINNTLLKTRSENLLYGLIVASGKLVSVVRPKKHSLHPGDLHLIFNMLFEAGSVKAGGGENWIPLCLPGFNNTGYLYMYVSFLNLENPGEQMEERPRTRDGGDDEVAVLLISADKESFFEMRKMRDNLVEHGFDSGKPPLVQGLSVSDLPVSDHHLYPMSILKDDNAQQDGLRSTEENPEMTAPPESFPPPLCR</sequence>
<protein>
    <recommendedName>
        <fullName evidence="1">Vacuolar fusion protein MON1</fullName>
    </recommendedName>
</protein>
<evidence type="ECO:0000256" key="1">
    <source>
        <dbReference type="RuleBase" id="RU367048"/>
    </source>
</evidence>
<keyword evidence="1" id="KW-0926">Vacuole</keyword>
<organism evidence="5 6">
    <name type="scientific">Nothophoma quercina</name>
    <dbReference type="NCBI Taxonomy" id="749835"/>
    <lineage>
        <taxon>Eukaryota</taxon>
        <taxon>Fungi</taxon>
        <taxon>Dikarya</taxon>
        <taxon>Ascomycota</taxon>
        <taxon>Pezizomycotina</taxon>
        <taxon>Dothideomycetes</taxon>
        <taxon>Pleosporomycetidae</taxon>
        <taxon>Pleosporales</taxon>
        <taxon>Pleosporineae</taxon>
        <taxon>Didymellaceae</taxon>
        <taxon>Nothophoma</taxon>
    </lineage>
</organism>
<feature type="domain" description="FUZ/MON1/HPS1 second Longin" evidence="4">
    <location>
        <begin position="407"/>
        <end position="523"/>
    </location>
</feature>
<dbReference type="InterPro" id="IPR043971">
    <property type="entry name" value="FUZ/MON1/HPS1_longin_2"/>
</dbReference>
<dbReference type="Proteomes" id="UP001521222">
    <property type="component" value="Unassembled WGS sequence"/>
</dbReference>
<keyword evidence="1" id="KW-0967">Endosome</keyword>
<evidence type="ECO:0000313" key="6">
    <source>
        <dbReference type="Proteomes" id="UP001521222"/>
    </source>
</evidence>
<evidence type="ECO:0000313" key="5">
    <source>
        <dbReference type="EMBL" id="KAL1595624.1"/>
    </source>
</evidence>
<keyword evidence="6" id="KW-1185">Reference proteome</keyword>
<feature type="compositionally biased region" description="Low complexity" evidence="2">
    <location>
        <begin position="13"/>
        <end position="26"/>
    </location>
</feature>
<dbReference type="PRINTS" id="PR01546">
    <property type="entry name" value="YEAST73DUF"/>
</dbReference>
<feature type="domain" description="FUZ/MON1/HPS1 first Longin" evidence="3">
    <location>
        <begin position="245"/>
        <end position="367"/>
    </location>
</feature>
<dbReference type="PANTHER" id="PTHR13027">
    <property type="entry name" value="SAND PROTEIN-RELATED"/>
    <property type="match status" value="1"/>
</dbReference>
<feature type="region of interest" description="Disordered" evidence="2">
    <location>
        <begin position="1"/>
        <end position="158"/>
    </location>
</feature>
<comment type="caution">
    <text evidence="5">The sequence shown here is derived from an EMBL/GenBank/DDBJ whole genome shotgun (WGS) entry which is preliminary data.</text>
</comment>
<dbReference type="PANTHER" id="PTHR13027:SF7">
    <property type="entry name" value="VACUOLAR FUSION PROTEIN MON1 HOMOLOG"/>
    <property type="match status" value="1"/>
</dbReference>
<evidence type="ECO:0000256" key="2">
    <source>
        <dbReference type="SAM" id="MobiDB-lite"/>
    </source>
</evidence>
<comment type="subcellular location">
    <subcellularLocation>
        <location evidence="1">Endosome</location>
        <location evidence="1">Multivesicular body membrane</location>
        <topology evidence="1">Peripheral membrane protein</topology>
    </subcellularLocation>
    <subcellularLocation>
        <location evidence="1">Prevacuolar compartment membrane</location>
        <topology evidence="1">Peripheral membrane protein</topology>
    </subcellularLocation>
    <subcellularLocation>
        <location evidence="1">Vacuole membrane</location>
        <topology evidence="1">Peripheral membrane protein</topology>
    </subcellularLocation>
</comment>
<accession>A0ABR3QTY4</accession>
<dbReference type="InterPro" id="IPR004353">
    <property type="entry name" value="Mon1"/>
</dbReference>
<dbReference type="Pfam" id="PF19036">
    <property type="entry name" value="Fuz_longin_1"/>
    <property type="match status" value="1"/>
</dbReference>
<keyword evidence="1" id="KW-0472">Membrane</keyword>
<dbReference type="Pfam" id="PF19037">
    <property type="entry name" value="Fuz_longin_2"/>
    <property type="match status" value="1"/>
</dbReference>
<feature type="region of interest" description="Disordered" evidence="2">
    <location>
        <begin position="557"/>
        <end position="588"/>
    </location>
</feature>
<evidence type="ECO:0000259" key="3">
    <source>
        <dbReference type="Pfam" id="PF19036"/>
    </source>
</evidence>
<feature type="compositionally biased region" description="Polar residues" evidence="2">
    <location>
        <begin position="41"/>
        <end position="63"/>
    </location>
</feature>